<dbReference type="AlphaFoldDB" id="A0A1X2EV23"/>
<organism evidence="3 4">
    <name type="scientific">Mycolicibacterium wolinskyi</name>
    <dbReference type="NCBI Taxonomy" id="59750"/>
    <lineage>
        <taxon>Bacteria</taxon>
        <taxon>Bacillati</taxon>
        <taxon>Actinomycetota</taxon>
        <taxon>Actinomycetes</taxon>
        <taxon>Mycobacteriales</taxon>
        <taxon>Mycobacteriaceae</taxon>
        <taxon>Mycolicibacterium</taxon>
    </lineage>
</organism>
<evidence type="ECO:0000256" key="2">
    <source>
        <dbReference type="SAM" id="Phobius"/>
    </source>
</evidence>
<evidence type="ECO:0000256" key="1">
    <source>
        <dbReference type="SAM" id="MobiDB-lite"/>
    </source>
</evidence>
<keyword evidence="2" id="KW-0812">Transmembrane</keyword>
<feature type="transmembrane region" description="Helical" evidence="2">
    <location>
        <begin position="126"/>
        <end position="147"/>
    </location>
</feature>
<proteinExistence type="predicted"/>
<keyword evidence="2" id="KW-1133">Transmembrane helix</keyword>
<reference evidence="3 4" key="1">
    <citation type="submission" date="2016-01" db="EMBL/GenBank/DDBJ databases">
        <title>The new phylogeny of the genus Mycobacterium.</title>
        <authorList>
            <person name="Tarcisio F."/>
            <person name="Conor M."/>
            <person name="Antonella G."/>
            <person name="Elisabetta G."/>
            <person name="Giulia F.S."/>
            <person name="Sara T."/>
            <person name="Anna F."/>
            <person name="Clotilde B."/>
            <person name="Roberto B."/>
            <person name="Veronica D.S."/>
            <person name="Fabio R."/>
            <person name="Monica P."/>
            <person name="Olivier J."/>
            <person name="Enrico T."/>
            <person name="Nicola S."/>
        </authorList>
    </citation>
    <scope>NUCLEOTIDE SEQUENCE [LARGE SCALE GENOMIC DNA]</scope>
    <source>
        <strain evidence="3 4">ATCC 700010</strain>
    </source>
</reference>
<feature type="transmembrane region" description="Helical" evidence="2">
    <location>
        <begin position="86"/>
        <end position="106"/>
    </location>
</feature>
<evidence type="ECO:0000313" key="4">
    <source>
        <dbReference type="Proteomes" id="UP000193964"/>
    </source>
</evidence>
<protein>
    <submittedName>
        <fullName evidence="3">Uncharacterized protein</fullName>
    </submittedName>
</protein>
<comment type="caution">
    <text evidence="3">The sequence shown here is derived from an EMBL/GenBank/DDBJ whole genome shotgun (WGS) entry which is preliminary data.</text>
</comment>
<gene>
    <name evidence="3" type="ORF">AWC31_07610</name>
</gene>
<feature type="region of interest" description="Disordered" evidence="1">
    <location>
        <begin position="184"/>
        <end position="219"/>
    </location>
</feature>
<feature type="compositionally biased region" description="Basic and acidic residues" evidence="1">
    <location>
        <begin position="205"/>
        <end position="219"/>
    </location>
</feature>
<accession>A0A1X2EV23</accession>
<evidence type="ECO:0000313" key="3">
    <source>
        <dbReference type="EMBL" id="ORX10042.1"/>
    </source>
</evidence>
<keyword evidence="2" id="KW-0472">Membrane</keyword>
<dbReference type="EMBL" id="LQQA01000033">
    <property type="protein sequence ID" value="ORX10042.1"/>
    <property type="molecule type" value="Genomic_DNA"/>
</dbReference>
<name>A0A1X2EV23_9MYCO</name>
<sequence length="219" mass="24127">MLMIINNFREDAMARKPRTRSSVQVFNILATLGGAGHNWFERWAGLGVFLEPWLGRRATNVLWAAAPPLLLRSAARGRWRGEDAALAFNAGISLASVVVHFIDWPWTRRLGLFPWLDEAEGLPPELVGPYNAVLWVWGVGGAGSILFETRRADLKYAVVGLVAGPLLLASARHHFTWAREQAAEDTSGRWSPVFSAGDSAATSPSRRESLRTAPKAETR</sequence>
<dbReference type="Proteomes" id="UP000193964">
    <property type="component" value="Unassembled WGS sequence"/>
</dbReference>